<evidence type="ECO:0000313" key="3">
    <source>
        <dbReference type="Proteomes" id="UP000829476"/>
    </source>
</evidence>
<dbReference type="InterPro" id="IPR046601">
    <property type="entry name" value="DUF6660"/>
</dbReference>
<name>A0ABY3YKX3_9FLAO</name>
<evidence type="ECO:0000256" key="1">
    <source>
        <dbReference type="SAM" id="SignalP"/>
    </source>
</evidence>
<protein>
    <submittedName>
        <fullName evidence="2">Uncharacterized protein</fullName>
    </submittedName>
</protein>
<dbReference type="EMBL" id="CP094326">
    <property type="protein sequence ID" value="UNY98472.1"/>
    <property type="molecule type" value="Genomic_DNA"/>
</dbReference>
<dbReference type="Pfam" id="PF20365">
    <property type="entry name" value="DUF6660"/>
    <property type="match status" value="1"/>
</dbReference>
<dbReference type="RefSeq" id="WP_242936878.1">
    <property type="nucleotide sequence ID" value="NZ_CP094326.1"/>
</dbReference>
<feature type="signal peptide" evidence="1">
    <location>
        <begin position="1"/>
        <end position="23"/>
    </location>
</feature>
<accession>A0ABY3YKX3</accession>
<keyword evidence="3" id="KW-1185">Reference proteome</keyword>
<organism evidence="2 3">
    <name type="scientific">Zhouia spongiae</name>
    <dbReference type="NCBI Taxonomy" id="2202721"/>
    <lineage>
        <taxon>Bacteria</taxon>
        <taxon>Pseudomonadati</taxon>
        <taxon>Bacteroidota</taxon>
        <taxon>Flavobacteriia</taxon>
        <taxon>Flavobacteriales</taxon>
        <taxon>Flavobacteriaceae</taxon>
        <taxon>Zhouia</taxon>
    </lineage>
</organism>
<evidence type="ECO:0000313" key="2">
    <source>
        <dbReference type="EMBL" id="UNY98472.1"/>
    </source>
</evidence>
<feature type="chain" id="PRO_5047429267" evidence="1">
    <location>
        <begin position="24"/>
        <end position="101"/>
    </location>
</feature>
<keyword evidence="1" id="KW-0732">Signal</keyword>
<gene>
    <name evidence="2" type="ORF">MQE36_15505</name>
</gene>
<proteinExistence type="predicted"/>
<reference evidence="2 3" key="1">
    <citation type="journal article" date="2018" name="Int. J. Syst. Evol. Microbiol.">
        <title>Zhouia spongiae sp. nov., isolated from a marine sponge.</title>
        <authorList>
            <person name="Zhuang L."/>
            <person name="Lin B."/>
            <person name="Qin F."/>
            <person name="Luo L."/>
        </authorList>
    </citation>
    <scope>NUCLEOTIDE SEQUENCE [LARGE SCALE GENOMIC DNA]</scope>
    <source>
        <strain evidence="2 3">HN-Y44</strain>
    </source>
</reference>
<dbReference type="Proteomes" id="UP000829476">
    <property type="component" value="Chromosome"/>
</dbReference>
<sequence>MKSIAFILSLFLIGLSLAPCSDAEVKAECEMQVTADHNDHEQHIDLCSPFCVCQCCHSHTTFPTQLFEVKNTHTVIVSVTNNYLSLVTDSHLEKLLRPPQI</sequence>